<accession>A0AAV4LV70</accession>
<dbReference type="RefSeq" id="XP_067715776.1">
    <property type="nucleotide sequence ID" value="XM_067859675.1"/>
</dbReference>
<protein>
    <submittedName>
        <fullName evidence="1">DUF2855 family protein</fullName>
    </submittedName>
</protein>
<evidence type="ECO:0000313" key="2">
    <source>
        <dbReference type="Proteomes" id="UP001497744"/>
    </source>
</evidence>
<sequence>MQKLADGQVGLLQWDFAQALQRYRRVVDVGERCKARAPFLRELVLVQHGARRRLLEFVHLVEQLGPDHEQQQLDYRPGVYITSELRDVLEQNHAFGAK</sequence>
<dbReference type="Proteomes" id="UP001497744">
    <property type="component" value="Unassembled WGS sequence"/>
</dbReference>
<dbReference type="GeneID" id="94195188"/>
<dbReference type="EMBL" id="BPLF01000002">
    <property type="protein sequence ID" value="GIX63707.1"/>
    <property type="molecule type" value="Genomic_DNA"/>
</dbReference>
<proteinExistence type="predicted"/>
<reference evidence="1 2" key="1">
    <citation type="submission" date="2021-06" db="EMBL/GenBank/DDBJ databases">
        <title>Genome sequence of Babesia caballi.</title>
        <authorList>
            <person name="Yamagishi J."/>
            <person name="Kidaka T."/>
            <person name="Ochi A."/>
        </authorList>
    </citation>
    <scope>NUCLEOTIDE SEQUENCE [LARGE SCALE GENOMIC DNA]</scope>
    <source>
        <strain evidence="1">USDA-D6B2</strain>
    </source>
</reference>
<keyword evidence="2" id="KW-1185">Reference proteome</keyword>
<organism evidence="1 2">
    <name type="scientific">Babesia caballi</name>
    <dbReference type="NCBI Taxonomy" id="5871"/>
    <lineage>
        <taxon>Eukaryota</taxon>
        <taxon>Sar</taxon>
        <taxon>Alveolata</taxon>
        <taxon>Apicomplexa</taxon>
        <taxon>Aconoidasida</taxon>
        <taxon>Piroplasmida</taxon>
        <taxon>Babesiidae</taxon>
        <taxon>Babesia</taxon>
    </lineage>
</organism>
<name>A0AAV4LV70_BABCB</name>
<comment type="caution">
    <text evidence="1">The sequence shown here is derived from an EMBL/GenBank/DDBJ whole genome shotgun (WGS) entry which is preliminary data.</text>
</comment>
<gene>
    <name evidence="1" type="ORF">BcabD6B2_31420</name>
</gene>
<dbReference type="AlphaFoldDB" id="A0AAV4LV70"/>
<evidence type="ECO:0000313" key="1">
    <source>
        <dbReference type="EMBL" id="GIX63707.1"/>
    </source>
</evidence>